<keyword evidence="5" id="KW-0813">Transport</keyword>
<dbReference type="GO" id="GO:0015450">
    <property type="term" value="F:protein-transporting ATPase activity"/>
    <property type="evidence" value="ECO:0007669"/>
    <property type="project" value="InterPro"/>
</dbReference>
<evidence type="ECO:0000256" key="6">
    <source>
        <dbReference type="ARBA" id="ARBA00022692"/>
    </source>
</evidence>
<comment type="subcellular location">
    <subcellularLocation>
        <location evidence="1">Membrane</location>
        <topology evidence="1">Multi-pass membrane protein</topology>
    </subcellularLocation>
</comment>
<dbReference type="Pfam" id="PF03840">
    <property type="entry name" value="SecG"/>
    <property type="match status" value="1"/>
</dbReference>
<feature type="transmembrane region" description="Helical" evidence="12">
    <location>
        <begin position="7"/>
        <end position="23"/>
    </location>
</feature>
<keyword evidence="10 12" id="KW-0472">Membrane</keyword>
<sequence>MKIIQNLWFFCSIGLILSIMVHNPKSQGMIGQNQVFNGTRSAEETLDKITWVLIGSFFTLTVYISTFSKFD</sequence>
<evidence type="ECO:0000256" key="4">
    <source>
        <dbReference type="ARBA" id="ARBA00015435"/>
    </source>
</evidence>
<evidence type="ECO:0000256" key="11">
    <source>
        <dbReference type="ARBA" id="ARBA00025638"/>
    </source>
</evidence>
<evidence type="ECO:0000256" key="8">
    <source>
        <dbReference type="ARBA" id="ARBA00022989"/>
    </source>
</evidence>
<dbReference type="NCBIfam" id="TIGR00810">
    <property type="entry name" value="secG"/>
    <property type="match status" value="1"/>
</dbReference>
<accession>A0A0H4SMA4</accession>
<dbReference type="GeneID" id="25077795"/>
<evidence type="ECO:0000256" key="10">
    <source>
        <dbReference type="ARBA" id="ARBA00023136"/>
    </source>
</evidence>
<keyword evidence="8 12" id="KW-1133">Transmembrane helix</keyword>
<protein>
    <recommendedName>
        <fullName evidence="4">Probable protein-export membrane protein SecG</fullName>
    </recommendedName>
    <alternativeName>
        <fullName evidence="3">Probable protein-export membrane protein secG</fullName>
    </alternativeName>
</protein>
<dbReference type="InterPro" id="IPR004692">
    <property type="entry name" value="SecG"/>
</dbReference>
<evidence type="ECO:0000256" key="3">
    <source>
        <dbReference type="ARBA" id="ARBA00013657"/>
    </source>
</evidence>
<dbReference type="AlphaFoldDB" id="A0A0H4SMA4"/>
<keyword evidence="6 12" id="KW-0812">Transmembrane</keyword>
<organism evidence="13">
    <name type="scientific">Teleaulax amphioxeia</name>
    <dbReference type="NCBI Taxonomy" id="77931"/>
    <lineage>
        <taxon>Eukaryota</taxon>
        <taxon>Cryptophyceae</taxon>
        <taxon>Pyrenomonadales</taxon>
        <taxon>Geminigeraceae</taxon>
        <taxon>Teleaulax</taxon>
    </lineage>
</organism>
<dbReference type="GO" id="GO:0009306">
    <property type="term" value="P:protein secretion"/>
    <property type="evidence" value="ECO:0007669"/>
    <property type="project" value="InterPro"/>
</dbReference>
<reference evidence="13" key="1">
    <citation type="journal article" date="2015" name="PLoS ONE">
        <title>The Plastid Genome of the Cryptomonad Teleaulax amphioxeia.</title>
        <authorList>
            <person name="Kim J.I."/>
            <person name="Yoon H.S."/>
            <person name="Yi G."/>
            <person name="Kim H.S."/>
            <person name="Yih W."/>
            <person name="Shin W."/>
        </authorList>
    </citation>
    <scope>NUCLEOTIDE SEQUENCE</scope>
    <source>
        <strain evidence="13">HACCP-CR01</strain>
    </source>
</reference>
<comment type="function">
    <text evidence="11">Involved in protein export. Participates in an early event of protein translocation across the chloroplast thylakoid membrane.</text>
</comment>
<proteinExistence type="inferred from homology"/>
<evidence type="ECO:0000256" key="9">
    <source>
        <dbReference type="ARBA" id="ARBA00023010"/>
    </source>
</evidence>
<evidence type="ECO:0000256" key="1">
    <source>
        <dbReference type="ARBA" id="ARBA00004141"/>
    </source>
</evidence>
<dbReference type="RefSeq" id="YP_009159246.1">
    <property type="nucleotide sequence ID" value="NC_027589.1"/>
</dbReference>
<keyword evidence="7" id="KW-0653">Protein transport</keyword>
<evidence type="ECO:0000256" key="2">
    <source>
        <dbReference type="ARBA" id="ARBA00008445"/>
    </source>
</evidence>
<name>A0A0H4SMA4_9CRYP</name>
<dbReference type="GO" id="GO:0016020">
    <property type="term" value="C:membrane"/>
    <property type="evidence" value="ECO:0007669"/>
    <property type="project" value="UniProtKB-SubCell"/>
</dbReference>
<geneLocation type="plastid" evidence="13"/>
<gene>
    <name evidence="13" type="primary">secG</name>
    <name evidence="13" type="ORF">TampPt_p094</name>
</gene>
<evidence type="ECO:0000256" key="12">
    <source>
        <dbReference type="SAM" id="Phobius"/>
    </source>
</evidence>
<keyword evidence="9" id="KW-0811">Translocation</keyword>
<evidence type="ECO:0000256" key="7">
    <source>
        <dbReference type="ARBA" id="ARBA00022927"/>
    </source>
</evidence>
<evidence type="ECO:0000313" key="13">
    <source>
        <dbReference type="EMBL" id="AKP94664.1"/>
    </source>
</evidence>
<evidence type="ECO:0000256" key="5">
    <source>
        <dbReference type="ARBA" id="ARBA00022448"/>
    </source>
</evidence>
<comment type="similarity">
    <text evidence="2">Belongs to the SecG family.</text>
</comment>
<keyword evidence="13" id="KW-0934">Plastid</keyword>
<dbReference type="EMBL" id="KP899713">
    <property type="protein sequence ID" value="AKP94664.1"/>
    <property type="molecule type" value="Genomic_DNA"/>
</dbReference>
<feature type="transmembrane region" description="Helical" evidence="12">
    <location>
        <begin position="49"/>
        <end position="67"/>
    </location>
</feature>